<evidence type="ECO:0000313" key="2">
    <source>
        <dbReference type="EMBL" id="GAA3728718.1"/>
    </source>
</evidence>
<evidence type="ECO:0000256" key="1">
    <source>
        <dbReference type="SAM" id="MobiDB-lite"/>
    </source>
</evidence>
<organism evidence="2 3">
    <name type="scientific">Leifsonella bigeumensis</name>
    <dbReference type="NCBI Taxonomy" id="433643"/>
    <lineage>
        <taxon>Bacteria</taxon>
        <taxon>Bacillati</taxon>
        <taxon>Actinomycetota</taxon>
        <taxon>Actinomycetes</taxon>
        <taxon>Micrococcales</taxon>
        <taxon>Microbacteriaceae</taxon>
        <taxon>Leifsonella</taxon>
    </lineage>
</organism>
<comment type="caution">
    <text evidence="2">The sequence shown here is derived from an EMBL/GenBank/DDBJ whole genome shotgun (WGS) entry which is preliminary data.</text>
</comment>
<feature type="compositionally biased region" description="Basic and acidic residues" evidence="1">
    <location>
        <begin position="1"/>
        <end position="14"/>
    </location>
</feature>
<protein>
    <submittedName>
        <fullName evidence="2">Uncharacterized protein</fullName>
    </submittedName>
</protein>
<feature type="region of interest" description="Disordered" evidence="1">
    <location>
        <begin position="1"/>
        <end position="56"/>
    </location>
</feature>
<reference evidence="3" key="1">
    <citation type="journal article" date="2019" name="Int. J. Syst. Evol. Microbiol.">
        <title>The Global Catalogue of Microorganisms (GCM) 10K type strain sequencing project: providing services to taxonomists for standard genome sequencing and annotation.</title>
        <authorList>
            <consortium name="The Broad Institute Genomics Platform"/>
            <consortium name="The Broad Institute Genome Sequencing Center for Infectious Disease"/>
            <person name="Wu L."/>
            <person name="Ma J."/>
        </authorList>
    </citation>
    <scope>NUCLEOTIDE SEQUENCE [LARGE SCALE GENOMIC DNA]</scope>
    <source>
        <strain evidence="3">JCM 16949</strain>
    </source>
</reference>
<gene>
    <name evidence="2" type="ORF">GCM10022239_01840</name>
</gene>
<feature type="compositionally biased region" description="Basic and acidic residues" evidence="1">
    <location>
        <begin position="45"/>
        <end position="56"/>
    </location>
</feature>
<name>A0ABP7F0E9_9MICO</name>
<sequence length="56" mass="5782">MDVGRRRVAEDDSAGHPASIAPRAGEHEFANSGPVFGIVGPGGKVPEKESVIAAER</sequence>
<keyword evidence="3" id="KW-1185">Reference proteome</keyword>
<accession>A0ABP7F0E9</accession>
<dbReference type="EMBL" id="BAABAE010000001">
    <property type="protein sequence ID" value="GAA3728718.1"/>
    <property type="molecule type" value="Genomic_DNA"/>
</dbReference>
<dbReference type="Proteomes" id="UP001501004">
    <property type="component" value="Unassembled WGS sequence"/>
</dbReference>
<proteinExistence type="predicted"/>
<evidence type="ECO:0000313" key="3">
    <source>
        <dbReference type="Proteomes" id="UP001501004"/>
    </source>
</evidence>